<dbReference type="KEGG" id="tcc:18593434"/>
<keyword evidence="3" id="KW-1133">Transmembrane helix</keyword>
<proteinExistence type="predicted"/>
<dbReference type="PANTHER" id="PTHR31415:SF4">
    <property type="entry name" value="NDR1_HIN1-LIKE PROTEIN 3"/>
    <property type="match status" value="1"/>
</dbReference>
<organism evidence="4 5">
    <name type="scientific">Theobroma cacao</name>
    <name type="common">Cacao</name>
    <name type="synonym">Cocoa</name>
    <dbReference type="NCBI Taxonomy" id="3641"/>
    <lineage>
        <taxon>Eukaryota</taxon>
        <taxon>Viridiplantae</taxon>
        <taxon>Streptophyta</taxon>
        <taxon>Embryophyta</taxon>
        <taxon>Tracheophyta</taxon>
        <taxon>Spermatophyta</taxon>
        <taxon>Magnoliopsida</taxon>
        <taxon>eudicotyledons</taxon>
        <taxon>Gunneridae</taxon>
        <taxon>Pentapetalae</taxon>
        <taxon>rosids</taxon>
        <taxon>malvids</taxon>
        <taxon>Malvales</taxon>
        <taxon>Malvaceae</taxon>
        <taxon>Byttnerioideae</taxon>
        <taxon>Theobroma</taxon>
    </lineage>
</organism>
<protein>
    <submittedName>
        <fullName evidence="5">NDR1/HIN1-Like protein 3</fullName>
    </submittedName>
</protein>
<sequence>MRHQSSPEKQLYESRCFDIFLCVSILTIFSLLVLACVLIIESHPDPPIVHVNSVQALHFNISSTSLLTACLRIQLSLKNPNKKTSFSVESIMAYLVYQRRYSFLSTNINPFYLQSRTKAVVHANFDATSMFLKSNVSNGMRAELMDLEVVNFDVRIYGRAWFYPSSSWFWGWEMMYIRCNDVLVGFSSNKTSGTMLHSPRRCKVELMFQSKR</sequence>
<dbReference type="Proteomes" id="UP000694886">
    <property type="component" value="Chromosome 7"/>
</dbReference>
<dbReference type="RefSeq" id="XP_017979653.1">
    <property type="nucleotide sequence ID" value="XM_018124164.1"/>
</dbReference>
<dbReference type="AlphaFoldDB" id="A0AB32WIL1"/>
<name>A0AB32WIL1_THECC</name>
<dbReference type="InterPro" id="IPR044839">
    <property type="entry name" value="NDR1-like"/>
</dbReference>
<comment type="subcellular location">
    <subcellularLocation>
        <location evidence="1">Membrane</location>
    </subcellularLocation>
</comment>
<dbReference type="Gramene" id="Tc07v2_t002520.1">
    <property type="protein sequence ID" value="Tc07v2_p002520.1"/>
    <property type="gene ID" value="Tc07v2_g002520"/>
</dbReference>
<reference evidence="4" key="1">
    <citation type="journal article" date="1997" name="Nucleic Acids Res.">
        <title>tRNAscan-SE: a program for improved detection of transfer RNA genes in genomic sequence.</title>
        <authorList>
            <person name="Lowe T.M."/>
            <person name="Eddy S.R."/>
        </authorList>
    </citation>
    <scope>NUCLEOTIDE SEQUENCE [LARGE SCALE GENOMIC DNA]</scope>
    <source>
        <strain evidence="4">r\B97-61/B2</strain>
    </source>
</reference>
<evidence type="ECO:0000313" key="5">
    <source>
        <dbReference type="RefSeq" id="XP_017979653.1"/>
    </source>
</evidence>
<dbReference type="PANTHER" id="PTHR31415">
    <property type="entry name" value="OS05G0367900 PROTEIN"/>
    <property type="match status" value="1"/>
</dbReference>
<feature type="transmembrane region" description="Helical" evidence="3">
    <location>
        <begin position="20"/>
        <end position="40"/>
    </location>
</feature>
<accession>A0AB32WIL1</accession>
<keyword evidence="2 3" id="KW-0472">Membrane</keyword>
<evidence type="ECO:0000256" key="2">
    <source>
        <dbReference type="ARBA" id="ARBA00023136"/>
    </source>
</evidence>
<dbReference type="GeneID" id="18593434"/>
<reference evidence="5" key="2">
    <citation type="submission" date="2025-08" db="UniProtKB">
        <authorList>
            <consortium name="RefSeq"/>
        </authorList>
    </citation>
    <scope>IDENTIFICATION</scope>
</reference>
<evidence type="ECO:0000256" key="3">
    <source>
        <dbReference type="SAM" id="Phobius"/>
    </source>
</evidence>
<keyword evidence="3" id="KW-0812">Transmembrane</keyword>
<dbReference type="GO" id="GO:0016020">
    <property type="term" value="C:membrane"/>
    <property type="evidence" value="ECO:0007669"/>
    <property type="project" value="UniProtKB-SubCell"/>
</dbReference>
<evidence type="ECO:0000256" key="1">
    <source>
        <dbReference type="ARBA" id="ARBA00004370"/>
    </source>
</evidence>
<evidence type="ECO:0000313" key="4">
    <source>
        <dbReference type="Proteomes" id="UP000694886"/>
    </source>
</evidence>
<gene>
    <name evidence="5" type="primary">LOC18593434</name>
</gene>
<dbReference type="GO" id="GO:0098542">
    <property type="term" value="P:defense response to other organism"/>
    <property type="evidence" value="ECO:0007669"/>
    <property type="project" value="InterPro"/>
</dbReference>